<dbReference type="InterPro" id="IPR017896">
    <property type="entry name" value="4Fe4S_Fe-S-bd"/>
</dbReference>
<dbReference type="SUPFAM" id="SSF50129">
    <property type="entry name" value="GroES-like"/>
    <property type="match status" value="1"/>
</dbReference>
<keyword evidence="5" id="KW-0560">Oxidoreductase</keyword>
<dbReference type="InterPro" id="IPR011032">
    <property type="entry name" value="GroES-like_sf"/>
</dbReference>
<evidence type="ECO:0000256" key="5">
    <source>
        <dbReference type="ARBA" id="ARBA00023002"/>
    </source>
</evidence>
<evidence type="ECO:0000256" key="3">
    <source>
        <dbReference type="ARBA" id="ARBA00022723"/>
    </source>
</evidence>
<dbReference type="AlphaFoldDB" id="A0A7Y7XB86"/>
<dbReference type="PANTHER" id="PTHR43161">
    <property type="entry name" value="SORBITOL DEHYDROGENASE"/>
    <property type="match status" value="1"/>
</dbReference>
<evidence type="ECO:0000313" key="8">
    <source>
        <dbReference type="Proteomes" id="UP000539985"/>
    </source>
</evidence>
<dbReference type="InterPro" id="IPR036291">
    <property type="entry name" value="NAD(P)-bd_dom_sf"/>
</dbReference>
<dbReference type="GO" id="GO:0046872">
    <property type="term" value="F:metal ion binding"/>
    <property type="evidence" value="ECO:0007669"/>
    <property type="project" value="UniProtKB-KW"/>
</dbReference>
<keyword evidence="3" id="KW-0479">Metal-binding</keyword>
<comment type="similarity">
    <text evidence="2">Belongs to the zinc-containing alcohol dehydrogenase family.</text>
</comment>
<dbReference type="CDD" id="cd08232">
    <property type="entry name" value="idonate-5-DH"/>
    <property type="match status" value="1"/>
</dbReference>
<protein>
    <submittedName>
        <fullName evidence="7">L-idonate 5-dehydrogenase</fullName>
    </submittedName>
</protein>
<dbReference type="PROSITE" id="PS51379">
    <property type="entry name" value="4FE4S_FER_2"/>
    <property type="match status" value="1"/>
</dbReference>
<dbReference type="EMBL" id="JACAQB010000004">
    <property type="protein sequence ID" value="NWB95533.1"/>
    <property type="molecule type" value="Genomic_DNA"/>
</dbReference>
<dbReference type="InterPro" id="IPR013149">
    <property type="entry name" value="ADH-like_C"/>
</dbReference>
<dbReference type="Gene3D" id="3.90.180.10">
    <property type="entry name" value="Medium-chain alcohol dehydrogenases, catalytic domain"/>
    <property type="match status" value="1"/>
</dbReference>
<dbReference type="Proteomes" id="UP000539985">
    <property type="component" value="Unassembled WGS sequence"/>
</dbReference>
<comment type="cofactor">
    <cofactor evidence="1">
        <name>Zn(2+)</name>
        <dbReference type="ChEBI" id="CHEBI:29105"/>
    </cofactor>
</comment>
<evidence type="ECO:0000259" key="6">
    <source>
        <dbReference type="PROSITE" id="PS51379"/>
    </source>
</evidence>
<dbReference type="Gene3D" id="3.40.50.720">
    <property type="entry name" value="NAD(P)-binding Rossmann-like Domain"/>
    <property type="match status" value="1"/>
</dbReference>
<reference evidence="7 8" key="1">
    <citation type="submission" date="2020-04" db="EMBL/GenBank/DDBJ databases">
        <title>Molecular characterization of pseudomonads from Agaricus bisporus reveal novel blotch 2 pathogens in Western Europe.</title>
        <authorList>
            <person name="Taparia T."/>
            <person name="Krijger M."/>
            <person name="Haynes E."/>
            <person name="Elpinstone J.G."/>
            <person name="Noble R."/>
            <person name="Van Der Wolf J."/>
        </authorList>
    </citation>
    <scope>NUCLEOTIDE SEQUENCE [LARGE SCALE GENOMIC DNA]</scope>
    <source>
        <strain evidence="7 8">H7001</strain>
    </source>
</reference>
<accession>A0A7Y7XB86</accession>
<evidence type="ECO:0000256" key="1">
    <source>
        <dbReference type="ARBA" id="ARBA00001947"/>
    </source>
</evidence>
<dbReference type="GO" id="GO:0016491">
    <property type="term" value="F:oxidoreductase activity"/>
    <property type="evidence" value="ECO:0007669"/>
    <property type="project" value="UniProtKB-KW"/>
</dbReference>
<dbReference type="Pfam" id="PF00107">
    <property type="entry name" value="ADH_zinc_N"/>
    <property type="match status" value="1"/>
</dbReference>
<evidence type="ECO:0000256" key="2">
    <source>
        <dbReference type="ARBA" id="ARBA00008072"/>
    </source>
</evidence>
<evidence type="ECO:0000256" key="4">
    <source>
        <dbReference type="ARBA" id="ARBA00022833"/>
    </source>
</evidence>
<proteinExistence type="inferred from homology"/>
<sequence>MHAIVCHAPKDLRVEPQAQAEDLAPDQLRVRVARGGICGSDLHYYQHGGFGTVRLREPMVLGHEVSAVIDAVGNASGPFKIGQRISVSPSRPCGGCRLCHQGLPNHCLNMRFYGGAMPFPHIQGAFRQTLVIDTSQAHLLADQVSLAEGAMAEPLSVGLHAIQRAGAVFGKRVLVTGCGPIGNLLIGSLRAAGAAEIVAVDLASGPLQCAEKMGASRTHNLAEDASALQRYTLEKGYFDVMFEVSGSAQALRNGLECIAPRGVLVTVGLGGDVSLPLNLLVSREIDLRGTFRFHSEFAQAVDLLNRRVIDVRPVISHTVPFNEAAQAFELAADKTQAMKVLLDFGVVDKP</sequence>
<feature type="domain" description="4Fe-4S ferredoxin-type" evidence="6">
    <location>
        <begin position="83"/>
        <end position="113"/>
    </location>
</feature>
<organism evidence="7 8">
    <name type="scientific">Pseudomonas gingeri</name>
    <dbReference type="NCBI Taxonomy" id="117681"/>
    <lineage>
        <taxon>Bacteria</taxon>
        <taxon>Pseudomonadati</taxon>
        <taxon>Pseudomonadota</taxon>
        <taxon>Gammaproteobacteria</taxon>
        <taxon>Pseudomonadales</taxon>
        <taxon>Pseudomonadaceae</taxon>
        <taxon>Pseudomonas</taxon>
    </lineage>
</organism>
<gene>
    <name evidence="7" type="ORF">HX882_06490</name>
</gene>
<name>A0A7Y7XB86_9PSED</name>
<comment type="caution">
    <text evidence="7">The sequence shown here is derived from an EMBL/GenBank/DDBJ whole genome shotgun (WGS) entry which is preliminary data.</text>
</comment>
<dbReference type="Pfam" id="PF08240">
    <property type="entry name" value="ADH_N"/>
    <property type="match status" value="1"/>
</dbReference>
<dbReference type="InterPro" id="IPR013154">
    <property type="entry name" value="ADH-like_N"/>
</dbReference>
<evidence type="ECO:0000313" key="7">
    <source>
        <dbReference type="EMBL" id="NWB95533.1"/>
    </source>
</evidence>
<dbReference type="RefSeq" id="WP_177100694.1">
    <property type="nucleotide sequence ID" value="NZ_JACAQB010000004.1"/>
</dbReference>
<dbReference type="PANTHER" id="PTHR43161:SF9">
    <property type="entry name" value="SORBITOL DEHYDROGENASE"/>
    <property type="match status" value="1"/>
</dbReference>
<dbReference type="SUPFAM" id="SSF51735">
    <property type="entry name" value="NAD(P)-binding Rossmann-fold domains"/>
    <property type="match status" value="1"/>
</dbReference>
<keyword evidence="4" id="KW-0862">Zinc</keyword>